<evidence type="ECO:0000313" key="3">
    <source>
        <dbReference type="Proteomes" id="UP001565471"/>
    </source>
</evidence>
<reference evidence="2 3" key="1">
    <citation type="submission" date="2024-07" db="EMBL/GenBank/DDBJ databases">
        <title>Genomic Encyclopedia of Type Strains, Phase V (KMG-V): Genome sequencing to study the core and pangenomes of soil and plant-associated prokaryotes.</title>
        <authorList>
            <person name="Whitman W."/>
        </authorList>
    </citation>
    <scope>NUCLEOTIDE SEQUENCE [LARGE SCALE GENOMIC DNA]</scope>
    <source>
        <strain evidence="2 3">USDA 415</strain>
    </source>
</reference>
<protein>
    <submittedName>
        <fullName evidence="2">Acyl-coenzyme A thioesterase PaaI-like protein</fullName>
    </submittedName>
</protein>
<evidence type="ECO:0000259" key="1">
    <source>
        <dbReference type="Pfam" id="PF03061"/>
    </source>
</evidence>
<gene>
    <name evidence="2" type="ORF">ABIF29_003747</name>
</gene>
<dbReference type="InterPro" id="IPR006683">
    <property type="entry name" value="Thioestr_dom"/>
</dbReference>
<sequence length="152" mass="16467">MSRAYDAESASLVGIPEMKTSPPEGFKLLPSRPGFIDHNGPYYWRETGDAAPEWGFQSDDRHGNPYGYIHGGAILGFLDTALGSAVFMATKRKCATVSLDTRFVGGAAPGPWIIGRTTVKKVTRTFAFVDAEAFADDKLLVTAAAVFRVFDD</sequence>
<comment type="caution">
    <text evidence="2">The sequence shown here is derived from an EMBL/GenBank/DDBJ whole genome shotgun (WGS) entry which is preliminary data.</text>
</comment>
<name>A0ABV4F0K3_BRAEL</name>
<feature type="domain" description="Thioesterase" evidence="1">
    <location>
        <begin position="66"/>
        <end position="140"/>
    </location>
</feature>
<dbReference type="Proteomes" id="UP001565471">
    <property type="component" value="Unassembled WGS sequence"/>
</dbReference>
<dbReference type="RefSeq" id="WP_240537291.1">
    <property type="nucleotide sequence ID" value="NZ_BJNL01000033.1"/>
</dbReference>
<dbReference type="GeneID" id="92954907"/>
<dbReference type="SUPFAM" id="SSF54637">
    <property type="entry name" value="Thioesterase/thiol ester dehydrase-isomerase"/>
    <property type="match status" value="1"/>
</dbReference>
<dbReference type="Pfam" id="PF03061">
    <property type="entry name" value="4HBT"/>
    <property type="match status" value="1"/>
</dbReference>
<keyword evidence="3" id="KW-1185">Reference proteome</keyword>
<dbReference type="Gene3D" id="3.10.129.10">
    <property type="entry name" value="Hotdog Thioesterase"/>
    <property type="match status" value="1"/>
</dbReference>
<dbReference type="InterPro" id="IPR029069">
    <property type="entry name" value="HotDog_dom_sf"/>
</dbReference>
<dbReference type="EMBL" id="JBGBZA010000002">
    <property type="protein sequence ID" value="MEY9316948.1"/>
    <property type="molecule type" value="Genomic_DNA"/>
</dbReference>
<proteinExistence type="predicted"/>
<accession>A0ABV4F0K3</accession>
<evidence type="ECO:0000313" key="2">
    <source>
        <dbReference type="EMBL" id="MEY9316948.1"/>
    </source>
</evidence>
<dbReference type="CDD" id="cd03443">
    <property type="entry name" value="PaaI_thioesterase"/>
    <property type="match status" value="1"/>
</dbReference>
<organism evidence="2 3">
    <name type="scientific">Bradyrhizobium elkanii</name>
    <dbReference type="NCBI Taxonomy" id="29448"/>
    <lineage>
        <taxon>Bacteria</taxon>
        <taxon>Pseudomonadati</taxon>
        <taxon>Pseudomonadota</taxon>
        <taxon>Alphaproteobacteria</taxon>
        <taxon>Hyphomicrobiales</taxon>
        <taxon>Nitrobacteraceae</taxon>
        <taxon>Bradyrhizobium</taxon>
    </lineage>
</organism>